<gene>
    <name evidence="1" type="ORF">Zm00014a_041133</name>
</gene>
<proteinExistence type="predicted"/>
<evidence type="ECO:0000313" key="1">
    <source>
        <dbReference type="EMBL" id="PWZ26271.1"/>
    </source>
</evidence>
<feature type="non-terminal residue" evidence="1">
    <location>
        <position position="1"/>
    </location>
</feature>
<sequence length="49" mass="5643">VRLSPTTFLYHLPFQTLPCKYCFLPCTLFYTVICTAGDVLSNACIIQYY</sequence>
<name>A0A3L6F1T9_MAIZE</name>
<comment type="caution">
    <text evidence="1">The sequence shown here is derived from an EMBL/GenBank/DDBJ whole genome shotgun (WGS) entry which is preliminary data.</text>
</comment>
<protein>
    <submittedName>
        <fullName evidence="1">Uncharacterized protein</fullName>
    </submittedName>
</protein>
<reference evidence="1 2" key="1">
    <citation type="journal article" date="2018" name="Nat. Genet.">
        <title>Extensive intraspecific gene order and gene structural variations between Mo17 and other maize genomes.</title>
        <authorList>
            <person name="Sun S."/>
            <person name="Zhou Y."/>
            <person name="Chen J."/>
            <person name="Shi J."/>
            <person name="Zhao H."/>
            <person name="Zhao H."/>
            <person name="Song W."/>
            <person name="Zhang M."/>
            <person name="Cui Y."/>
            <person name="Dong X."/>
            <person name="Liu H."/>
            <person name="Ma X."/>
            <person name="Jiao Y."/>
            <person name="Wang B."/>
            <person name="Wei X."/>
            <person name="Stein J.C."/>
            <person name="Glaubitz J.C."/>
            <person name="Lu F."/>
            <person name="Yu G."/>
            <person name="Liang C."/>
            <person name="Fengler K."/>
            <person name="Li B."/>
            <person name="Rafalski A."/>
            <person name="Schnable P.S."/>
            <person name="Ware D.H."/>
            <person name="Buckler E.S."/>
            <person name="Lai J."/>
        </authorList>
    </citation>
    <scope>NUCLEOTIDE SEQUENCE [LARGE SCALE GENOMIC DNA]</scope>
    <source>
        <strain evidence="2">cv. Missouri 17</strain>
        <tissue evidence="1">Seedling</tissue>
    </source>
</reference>
<accession>A0A3L6F1T9</accession>
<dbReference type="AlphaFoldDB" id="A0A3L6F1T9"/>
<dbReference type="EMBL" id="NCVQ01000005">
    <property type="protein sequence ID" value="PWZ26271.1"/>
    <property type="molecule type" value="Genomic_DNA"/>
</dbReference>
<evidence type="ECO:0000313" key="2">
    <source>
        <dbReference type="Proteomes" id="UP000251960"/>
    </source>
</evidence>
<dbReference type="Proteomes" id="UP000251960">
    <property type="component" value="Chromosome 4"/>
</dbReference>
<organism evidence="1 2">
    <name type="scientific">Zea mays</name>
    <name type="common">Maize</name>
    <dbReference type="NCBI Taxonomy" id="4577"/>
    <lineage>
        <taxon>Eukaryota</taxon>
        <taxon>Viridiplantae</taxon>
        <taxon>Streptophyta</taxon>
        <taxon>Embryophyta</taxon>
        <taxon>Tracheophyta</taxon>
        <taxon>Spermatophyta</taxon>
        <taxon>Magnoliopsida</taxon>
        <taxon>Liliopsida</taxon>
        <taxon>Poales</taxon>
        <taxon>Poaceae</taxon>
        <taxon>PACMAD clade</taxon>
        <taxon>Panicoideae</taxon>
        <taxon>Andropogonodae</taxon>
        <taxon>Andropogoneae</taxon>
        <taxon>Tripsacinae</taxon>
        <taxon>Zea</taxon>
    </lineage>
</organism>